<feature type="binding site" evidence="9 11">
    <location>
        <position position="113"/>
    </location>
    <ligand>
        <name>substrate</name>
    </ligand>
</feature>
<sequence length="144" mass="15367">MTDTVFVLNGPNLNLLGTREPEIYGSDTLADIEAMLGEKARELGLEIDFRQTNHEGVLVDWLHEARSTGAKAVLLNAAAYTHTSVALLDAIKAIGVPVIEVHLSDPATREGFRHLSYVGMAAVDEVKGLGARGYAVALEKAAAL</sequence>
<evidence type="ECO:0000256" key="8">
    <source>
        <dbReference type="ARBA" id="ARBA00023239"/>
    </source>
</evidence>
<keyword evidence="8 9" id="KW-0456">Lyase</keyword>
<dbReference type="GO" id="GO:0009423">
    <property type="term" value="P:chorismate biosynthetic process"/>
    <property type="evidence" value="ECO:0007669"/>
    <property type="project" value="UniProtKB-UniRule"/>
</dbReference>
<feature type="active site" description="Proton acceptor" evidence="9 10">
    <location>
        <position position="24"/>
    </location>
</feature>
<dbReference type="AlphaFoldDB" id="A0A0L1KFR3"/>
<evidence type="ECO:0000256" key="1">
    <source>
        <dbReference type="ARBA" id="ARBA00001864"/>
    </source>
</evidence>
<dbReference type="InterPro" id="IPR036441">
    <property type="entry name" value="DHquinase_II_sf"/>
</dbReference>
<feature type="binding site" evidence="9 11">
    <location>
        <position position="82"/>
    </location>
    <ligand>
        <name>substrate</name>
    </ligand>
</feature>
<feature type="active site" description="Proton donor" evidence="9 10">
    <location>
        <position position="102"/>
    </location>
</feature>
<dbReference type="EC" id="4.2.1.10" evidence="6 9"/>
<feature type="binding site" evidence="9 11">
    <location>
        <position position="89"/>
    </location>
    <ligand>
        <name>substrate</name>
    </ligand>
</feature>
<comment type="function">
    <text evidence="2 9">Catalyzes a trans-dehydration via an enolate intermediate.</text>
</comment>
<gene>
    <name evidence="9" type="primary">aroQ</name>
    <name evidence="13" type="ORF">J121_458</name>
</gene>
<evidence type="ECO:0000256" key="11">
    <source>
        <dbReference type="PIRSR" id="PIRSR001399-2"/>
    </source>
</evidence>
<evidence type="ECO:0000313" key="14">
    <source>
        <dbReference type="Proteomes" id="UP000037446"/>
    </source>
</evidence>
<dbReference type="InterPro" id="IPR018509">
    <property type="entry name" value="DHquinase_II_CS"/>
</dbReference>
<evidence type="ECO:0000256" key="4">
    <source>
        <dbReference type="ARBA" id="ARBA00011037"/>
    </source>
</evidence>
<reference evidence="13" key="1">
    <citation type="submission" date="2015-02" db="EMBL/GenBank/DDBJ databases">
        <authorList>
            <person name="Chooi Y.-H."/>
        </authorList>
    </citation>
    <scope>NUCLEOTIDE SEQUENCE [LARGE SCALE GENOMIC DNA]</scope>
    <source>
        <strain evidence="13">LAMA 915</strain>
    </source>
</reference>
<dbReference type="GO" id="GO:0009073">
    <property type="term" value="P:aromatic amino acid family biosynthetic process"/>
    <property type="evidence" value="ECO:0007669"/>
    <property type="project" value="UniProtKB-KW"/>
</dbReference>
<evidence type="ECO:0000256" key="9">
    <source>
        <dbReference type="HAMAP-Rule" id="MF_00169"/>
    </source>
</evidence>
<dbReference type="PATRIC" id="fig|1306953.7.peg.461"/>
<dbReference type="EMBL" id="JYNE01000022">
    <property type="protein sequence ID" value="KNH02672.1"/>
    <property type="molecule type" value="Genomic_DNA"/>
</dbReference>
<dbReference type="HAMAP" id="MF_00169">
    <property type="entry name" value="AroQ"/>
    <property type="match status" value="1"/>
</dbReference>
<dbReference type="NCBIfam" id="NF003807">
    <property type="entry name" value="PRK05395.1-4"/>
    <property type="match status" value="1"/>
</dbReference>
<dbReference type="CDD" id="cd00466">
    <property type="entry name" value="DHQase_II"/>
    <property type="match status" value="1"/>
</dbReference>
<feature type="binding site" evidence="9 11">
    <location>
        <begin position="103"/>
        <end position="104"/>
    </location>
    <ligand>
        <name>substrate</name>
    </ligand>
</feature>
<dbReference type="Gene3D" id="3.40.50.9100">
    <property type="entry name" value="Dehydroquinase, class II"/>
    <property type="match status" value="1"/>
</dbReference>
<comment type="similarity">
    <text evidence="4 9">Belongs to the type-II 3-dehydroquinase family.</text>
</comment>
<dbReference type="STRING" id="1306953.J121_458"/>
<dbReference type="NCBIfam" id="NF003806">
    <property type="entry name" value="PRK05395.1-3"/>
    <property type="match status" value="1"/>
</dbReference>
<evidence type="ECO:0000256" key="7">
    <source>
        <dbReference type="ARBA" id="ARBA00023141"/>
    </source>
</evidence>
<evidence type="ECO:0000256" key="10">
    <source>
        <dbReference type="PIRSR" id="PIRSR001399-1"/>
    </source>
</evidence>
<keyword evidence="9" id="KW-0028">Amino-acid biosynthesis</keyword>
<dbReference type="GO" id="GO:0008652">
    <property type="term" value="P:amino acid biosynthetic process"/>
    <property type="evidence" value="ECO:0007669"/>
    <property type="project" value="UniProtKB-KW"/>
</dbReference>
<feature type="binding site" evidence="9 11">
    <location>
        <position position="76"/>
    </location>
    <ligand>
        <name>substrate</name>
    </ligand>
</feature>
<protein>
    <recommendedName>
        <fullName evidence="6 9">3-dehydroquinate dehydratase</fullName>
        <shortName evidence="9">3-dehydroquinase</shortName>
        <ecNumber evidence="6 9">4.2.1.10</ecNumber>
    </recommendedName>
    <alternativeName>
        <fullName evidence="9">Type II DHQase</fullName>
    </alternativeName>
</protein>
<comment type="pathway">
    <text evidence="3 9">Metabolic intermediate biosynthesis; chorismate biosynthesis; chorismate from D-erythrose 4-phosphate and phosphoenolpyruvate: step 3/7.</text>
</comment>
<dbReference type="PANTHER" id="PTHR21272">
    <property type="entry name" value="CATABOLIC 3-DEHYDROQUINASE"/>
    <property type="match status" value="1"/>
</dbReference>
<proteinExistence type="inferred from homology"/>
<dbReference type="SUPFAM" id="SSF52304">
    <property type="entry name" value="Type II 3-dehydroquinate dehydratase"/>
    <property type="match status" value="1"/>
</dbReference>
<keyword evidence="7 9" id="KW-0057">Aromatic amino acid biosynthesis</keyword>
<dbReference type="RefSeq" id="WP_050600086.1">
    <property type="nucleotide sequence ID" value="NZ_JYNE01000022.1"/>
</dbReference>
<dbReference type="PANTHER" id="PTHR21272:SF3">
    <property type="entry name" value="CATABOLIC 3-DEHYDROQUINASE"/>
    <property type="match status" value="1"/>
</dbReference>
<evidence type="ECO:0000256" key="3">
    <source>
        <dbReference type="ARBA" id="ARBA00004902"/>
    </source>
</evidence>
<dbReference type="Proteomes" id="UP000037446">
    <property type="component" value="Unassembled WGS sequence"/>
</dbReference>
<accession>A0A0L1KFR3</accession>
<comment type="catalytic activity">
    <reaction evidence="1 9">
        <text>3-dehydroquinate = 3-dehydroshikimate + H2O</text>
        <dbReference type="Rhea" id="RHEA:21096"/>
        <dbReference type="ChEBI" id="CHEBI:15377"/>
        <dbReference type="ChEBI" id="CHEBI:16630"/>
        <dbReference type="ChEBI" id="CHEBI:32364"/>
        <dbReference type="EC" id="4.2.1.10"/>
    </reaction>
</comment>
<dbReference type="PIRSF" id="PIRSF001399">
    <property type="entry name" value="DHquinase_II"/>
    <property type="match status" value="1"/>
</dbReference>
<evidence type="ECO:0000313" key="13">
    <source>
        <dbReference type="EMBL" id="KNH02672.1"/>
    </source>
</evidence>
<name>A0A0L1KFR3_9SPHN</name>
<dbReference type="GO" id="GO:0003855">
    <property type="term" value="F:3-dehydroquinate dehydratase activity"/>
    <property type="evidence" value="ECO:0007669"/>
    <property type="project" value="UniProtKB-UniRule"/>
</dbReference>
<dbReference type="NCBIfam" id="NF003805">
    <property type="entry name" value="PRK05395.1-2"/>
    <property type="match status" value="1"/>
</dbReference>
<evidence type="ECO:0000256" key="6">
    <source>
        <dbReference type="ARBA" id="ARBA00012060"/>
    </source>
</evidence>
<evidence type="ECO:0000256" key="12">
    <source>
        <dbReference type="PIRSR" id="PIRSR001399-3"/>
    </source>
</evidence>
<feature type="site" description="Transition state stabilizer" evidence="9 12">
    <location>
        <position position="19"/>
    </location>
</feature>
<dbReference type="UniPathway" id="UPA00053">
    <property type="reaction ID" value="UER00086"/>
</dbReference>
<dbReference type="GO" id="GO:0019631">
    <property type="term" value="P:quinate catabolic process"/>
    <property type="evidence" value="ECO:0007669"/>
    <property type="project" value="TreeGrafter"/>
</dbReference>
<dbReference type="Pfam" id="PF01220">
    <property type="entry name" value="DHquinase_II"/>
    <property type="match status" value="1"/>
</dbReference>
<dbReference type="InterPro" id="IPR001874">
    <property type="entry name" value="DHquinase_II"/>
</dbReference>
<comment type="subunit">
    <text evidence="5 9">Homododecamer.</text>
</comment>
<evidence type="ECO:0000256" key="2">
    <source>
        <dbReference type="ARBA" id="ARBA00003924"/>
    </source>
</evidence>
<organism evidence="13 14">
    <name type="scientific">Qipengyuania citrea LAMA 915</name>
    <dbReference type="NCBI Taxonomy" id="1306953"/>
    <lineage>
        <taxon>Bacteria</taxon>
        <taxon>Pseudomonadati</taxon>
        <taxon>Pseudomonadota</taxon>
        <taxon>Alphaproteobacteria</taxon>
        <taxon>Sphingomonadales</taxon>
        <taxon>Erythrobacteraceae</taxon>
        <taxon>Qipengyuania</taxon>
    </lineage>
</organism>
<dbReference type="PROSITE" id="PS01029">
    <property type="entry name" value="DEHYDROQUINASE_II"/>
    <property type="match status" value="1"/>
</dbReference>
<comment type="caution">
    <text evidence="13">The sequence shown here is derived from an EMBL/GenBank/DDBJ whole genome shotgun (WGS) entry which is preliminary data.</text>
</comment>
<evidence type="ECO:0000256" key="5">
    <source>
        <dbReference type="ARBA" id="ARBA00011193"/>
    </source>
</evidence>